<dbReference type="Proteomes" id="UP000682843">
    <property type="component" value="Chromosome"/>
</dbReference>
<dbReference type="EMBL" id="CP036498">
    <property type="protein sequence ID" value="QUS41270.1"/>
    <property type="molecule type" value="Genomic_DNA"/>
</dbReference>
<proteinExistence type="predicted"/>
<evidence type="ECO:0000313" key="2">
    <source>
        <dbReference type="EMBL" id="QUS41270.1"/>
    </source>
</evidence>
<reference evidence="2 3" key="1">
    <citation type="submission" date="2019-02" db="EMBL/GenBank/DDBJ databases">
        <title>Emended description of the genus Rhodopseudomonas and description of Rhodopseudomonas albus sp. nov., a non-phototrophic, heavy-metal-tolerant bacterium isolated from garden soil.</title>
        <authorList>
            <person name="Bao Z."/>
            <person name="Cao W.W."/>
            <person name="Sato Y."/>
            <person name="Nishizawa T."/>
            <person name="Zhao J."/>
            <person name="Guo Y."/>
            <person name="Ohta H."/>
        </authorList>
    </citation>
    <scope>NUCLEOTIDE SEQUENCE [LARGE SCALE GENOMIC DNA]</scope>
    <source>
        <strain evidence="2 3">SK50-23</strain>
    </source>
</reference>
<protein>
    <submittedName>
        <fullName evidence="2">Uncharacterized protein</fullName>
    </submittedName>
</protein>
<evidence type="ECO:0000313" key="3">
    <source>
        <dbReference type="Proteomes" id="UP000682843"/>
    </source>
</evidence>
<feature type="region of interest" description="Disordered" evidence="1">
    <location>
        <begin position="180"/>
        <end position="221"/>
    </location>
</feature>
<organism evidence="2 3">
    <name type="scientific">Tardiphaga alba</name>
    <dbReference type="NCBI Taxonomy" id="340268"/>
    <lineage>
        <taxon>Bacteria</taxon>
        <taxon>Pseudomonadati</taxon>
        <taxon>Pseudomonadota</taxon>
        <taxon>Alphaproteobacteria</taxon>
        <taxon>Hyphomicrobiales</taxon>
        <taxon>Nitrobacteraceae</taxon>
        <taxon>Tardiphaga</taxon>
    </lineage>
</organism>
<feature type="region of interest" description="Disordered" evidence="1">
    <location>
        <begin position="88"/>
        <end position="166"/>
    </location>
</feature>
<evidence type="ECO:0000256" key="1">
    <source>
        <dbReference type="SAM" id="MobiDB-lite"/>
    </source>
</evidence>
<keyword evidence="3" id="KW-1185">Reference proteome</keyword>
<feature type="compositionally biased region" description="Basic and acidic residues" evidence="1">
    <location>
        <begin position="104"/>
        <end position="114"/>
    </location>
</feature>
<feature type="compositionally biased region" description="Basic and acidic residues" evidence="1">
    <location>
        <begin position="186"/>
        <end position="196"/>
    </location>
</feature>
<gene>
    <name evidence="2" type="ORF">RPMA_22280</name>
</gene>
<accession>A0ABX8AHG8</accession>
<name>A0ABX8AHG8_9BRAD</name>
<sequence>MRETGTGRALHLSSSALTRSLRLAMAALGIGLVMSGSMARAEEDDDLTFEEKFIKQVMTGLGGTNMDNTGIDYRERSPLVVPPKLDLPPPAATASTANVPNWPKDPDMQRRREAAAAAKTGRPEAVLEAARPLTPKEMAPKRARVSSSGVDNSHPGDPNKNIVLSPSQLGVSSSTLKNMFGSNKGETAEFKGEPTRDALTQPPVGYQTPAQGYAYGTGPKEVMRNEGFLNPMTGKY</sequence>